<evidence type="ECO:0000256" key="1">
    <source>
        <dbReference type="ARBA" id="ARBA00007553"/>
    </source>
</evidence>
<evidence type="ECO:0000259" key="6">
    <source>
        <dbReference type="SMART" id="SM00701"/>
    </source>
</evidence>
<evidence type="ECO:0000256" key="5">
    <source>
        <dbReference type="SAM" id="Phobius"/>
    </source>
</evidence>
<organism evidence="7">
    <name type="scientific">Musca domestica</name>
    <name type="common">House fly</name>
    <dbReference type="NCBI Taxonomy" id="7370"/>
    <lineage>
        <taxon>Eukaryota</taxon>
        <taxon>Metazoa</taxon>
        <taxon>Ecdysozoa</taxon>
        <taxon>Arthropoda</taxon>
        <taxon>Hexapoda</taxon>
        <taxon>Insecta</taxon>
        <taxon>Pterygota</taxon>
        <taxon>Neoptera</taxon>
        <taxon>Endopterygota</taxon>
        <taxon>Diptera</taxon>
        <taxon>Brachycera</taxon>
        <taxon>Muscomorpha</taxon>
        <taxon>Muscoidea</taxon>
        <taxon>Muscidae</taxon>
        <taxon>Musca</taxon>
    </lineage>
</organism>
<feature type="region of interest" description="Disordered" evidence="4">
    <location>
        <begin position="105"/>
        <end position="152"/>
    </location>
</feature>
<dbReference type="GO" id="GO:0045087">
    <property type="term" value="P:innate immune response"/>
    <property type="evidence" value="ECO:0007669"/>
    <property type="project" value="UniProtKB-KW"/>
</dbReference>
<dbReference type="SMART" id="SM00701">
    <property type="entry name" value="PGRP"/>
    <property type="match status" value="1"/>
</dbReference>
<dbReference type="CDD" id="cd06583">
    <property type="entry name" value="PGRP"/>
    <property type="match status" value="1"/>
</dbReference>
<dbReference type="SMR" id="A0A1I8MXG5"/>
<dbReference type="SUPFAM" id="SSF55846">
    <property type="entry name" value="N-acetylmuramoyl-L-alanine amidase-like"/>
    <property type="match status" value="1"/>
</dbReference>
<dbReference type="PANTHER" id="PTHR11022">
    <property type="entry name" value="PEPTIDOGLYCAN RECOGNITION PROTEIN"/>
    <property type="match status" value="1"/>
</dbReference>
<dbReference type="GO" id="GO:0008270">
    <property type="term" value="F:zinc ion binding"/>
    <property type="evidence" value="ECO:0007669"/>
    <property type="project" value="InterPro"/>
</dbReference>
<dbReference type="GO" id="GO:0008745">
    <property type="term" value="F:N-acetylmuramoyl-L-alanine amidase activity"/>
    <property type="evidence" value="ECO:0007669"/>
    <property type="project" value="InterPro"/>
</dbReference>
<evidence type="ECO:0000313" key="7">
    <source>
        <dbReference type="EnsemblMetazoa" id="MDOA009416-PA"/>
    </source>
</evidence>
<protein>
    <recommendedName>
        <fullName evidence="6">Peptidoglycan recognition protein family domain-containing protein</fullName>
    </recommendedName>
</protein>
<dbReference type="InterPro" id="IPR006619">
    <property type="entry name" value="PGRP_domain_met/bac"/>
</dbReference>
<feature type="transmembrane region" description="Helical" evidence="5">
    <location>
        <begin position="37"/>
        <end position="54"/>
    </location>
</feature>
<dbReference type="PANTHER" id="PTHR11022:SF73">
    <property type="entry name" value="PEPTIDOGLYCAN-RECOGNITION PROTEIN LD"/>
    <property type="match status" value="1"/>
</dbReference>
<dbReference type="VEuPathDB" id="VectorBase:MDOA009416"/>
<keyword evidence="3" id="KW-0391">Immunity</keyword>
<evidence type="ECO:0000256" key="3">
    <source>
        <dbReference type="ARBA" id="ARBA00022859"/>
    </source>
</evidence>
<dbReference type="Gene3D" id="3.40.80.10">
    <property type="entry name" value="Peptidoglycan recognition protein-like"/>
    <property type="match status" value="1"/>
</dbReference>
<keyword evidence="5" id="KW-0812">Transmembrane</keyword>
<proteinExistence type="inferred from homology"/>
<dbReference type="InterPro" id="IPR002502">
    <property type="entry name" value="Amidase_domain"/>
</dbReference>
<feature type="transmembrane region" description="Helical" evidence="5">
    <location>
        <begin position="166"/>
        <end position="185"/>
    </location>
</feature>
<reference evidence="7" key="1">
    <citation type="submission" date="2020-05" db="UniProtKB">
        <authorList>
            <consortium name="EnsemblMetazoa"/>
        </authorList>
    </citation>
    <scope>IDENTIFICATION</scope>
    <source>
        <strain evidence="7">Aabys</strain>
    </source>
</reference>
<name>A0A1I8MXG5_MUSDO</name>
<dbReference type="VEuPathDB" id="VectorBase:MDOMA2_001596"/>
<sequence>MPILLSNAGVGLFIWKLQSDHDVTYPLYHLYNWCRDLLQQLMHLLLALNLLNLISKRSIFKGSKYGGKSYGSLDANSTVILIEADESTPLLVDRRWALQGNGDGNNNQNINFNNNNNNNNNDGNGNKDKDDGQPENVSLWSYGSKDSQTSGHSTKSFRSHFWELKVLMFALLLIFGLGIAIYLLIIESRFPLITFSLDLVHHDVWSLKQLPMGHRLSSNDVDSVVITQTGSQRCDNIHQCIPLLQQLQEEHSQRVREELPYNFLIGNEGVAFDVRGWNHESGLQDVDKPHTLVIGFIGNFDNSPPSLGLLHTLRCLLIESVKRRKLQKSYQVIGLSKFCPDCHYDGPKTK</sequence>
<dbReference type="eggNOG" id="ENOG502TBSX">
    <property type="taxonomic scope" value="Eukaryota"/>
</dbReference>
<gene>
    <name evidence="7" type="primary">101889758</name>
</gene>
<dbReference type="OrthoDB" id="7939567at2759"/>
<dbReference type="InterPro" id="IPR015510">
    <property type="entry name" value="PGRP"/>
</dbReference>
<dbReference type="EnsemblMetazoa" id="MDOA009416-RA">
    <property type="protein sequence ID" value="MDOA009416-PA"/>
    <property type="gene ID" value="MDOA009416"/>
</dbReference>
<feature type="compositionally biased region" description="Low complexity" evidence="4">
    <location>
        <begin position="105"/>
        <end position="124"/>
    </location>
</feature>
<keyword evidence="5" id="KW-1133">Transmembrane helix</keyword>
<dbReference type="GO" id="GO:0009253">
    <property type="term" value="P:peptidoglycan catabolic process"/>
    <property type="evidence" value="ECO:0007669"/>
    <property type="project" value="InterPro"/>
</dbReference>
<evidence type="ECO:0000256" key="2">
    <source>
        <dbReference type="ARBA" id="ARBA00022588"/>
    </source>
</evidence>
<keyword evidence="2" id="KW-0399">Innate immunity</keyword>
<dbReference type="AlphaFoldDB" id="A0A1I8MXG5"/>
<feature type="domain" description="Peptidoglycan recognition protein family" evidence="6">
    <location>
        <begin position="197"/>
        <end position="339"/>
    </location>
</feature>
<evidence type="ECO:0000256" key="4">
    <source>
        <dbReference type="SAM" id="MobiDB-lite"/>
    </source>
</evidence>
<accession>A0A1I8MXG5</accession>
<keyword evidence="5" id="KW-0472">Membrane</keyword>
<comment type="similarity">
    <text evidence="1">Belongs to the N-acetylmuramoyl-L-alanine amidase 2 family.</text>
</comment>
<feature type="compositionally biased region" description="Polar residues" evidence="4">
    <location>
        <begin position="135"/>
        <end position="152"/>
    </location>
</feature>
<dbReference type="STRING" id="7370.A0A1I8MXG5"/>
<dbReference type="InterPro" id="IPR036505">
    <property type="entry name" value="Amidase/PGRP_sf"/>
</dbReference>